<evidence type="ECO:0000259" key="21">
    <source>
        <dbReference type="Pfam" id="PF06750"/>
    </source>
</evidence>
<keyword evidence="10 18" id="KW-0378">Hydrolase</keyword>
<feature type="domain" description="Prepilin type IV endopeptidase peptidase" evidence="20">
    <location>
        <begin position="135"/>
        <end position="244"/>
    </location>
</feature>
<keyword evidence="9 18" id="KW-0812">Transmembrane</keyword>
<dbReference type="InterPro" id="IPR014032">
    <property type="entry name" value="Peptidase_A24A_bac"/>
</dbReference>
<dbReference type="FunFam" id="1.20.120.1220:FF:000001">
    <property type="entry name" value="Type 4 prepilin-like proteins leader peptide-processing enzyme"/>
    <property type="match status" value="1"/>
</dbReference>
<gene>
    <name evidence="22" type="ORF">C8D91_0937</name>
</gene>
<evidence type="ECO:0000313" key="22">
    <source>
        <dbReference type="EMBL" id="TDR22447.1"/>
    </source>
</evidence>
<dbReference type="Gene3D" id="1.20.120.1220">
    <property type="match status" value="1"/>
</dbReference>
<evidence type="ECO:0000256" key="12">
    <source>
        <dbReference type="ARBA" id="ARBA00023136"/>
    </source>
</evidence>
<keyword evidence="7 18" id="KW-0808">Transferase</keyword>
<dbReference type="GO" id="GO:0006465">
    <property type="term" value="P:signal peptide processing"/>
    <property type="evidence" value="ECO:0007669"/>
    <property type="project" value="TreeGrafter"/>
</dbReference>
<keyword evidence="3" id="KW-1003">Cell membrane</keyword>
<dbReference type="InterPro" id="IPR050882">
    <property type="entry name" value="Prepilin_peptidase/N-MTase"/>
</dbReference>
<dbReference type="Pfam" id="PF01478">
    <property type="entry name" value="Peptidase_A24"/>
    <property type="match status" value="1"/>
</dbReference>
<feature type="transmembrane region" description="Helical" evidence="19">
    <location>
        <begin position="228"/>
        <end position="249"/>
    </location>
</feature>
<comment type="caution">
    <text evidence="22">The sequence shown here is derived from an EMBL/GenBank/DDBJ whole genome shotgun (WGS) entry which is preliminary data.</text>
</comment>
<comment type="catalytic activity">
    <reaction evidence="14 18">
        <text>Typically cleaves a -Gly-|-Phe- bond to release an N-terminal, basic peptide of 5-8 residues from type IV prepilin, and then N-methylates the new N-terminal amino group, the methyl donor being S-adenosyl-L-methionine.</text>
        <dbReference type="EC" id="3.4.23.43"/>
    </reaction>
</comment>
<keyword evidence="8" id="KW-0949">S-adenosyl-L-methionine</keyword>
<keyword evidence="13 18" id="KW-0511">Multifunctional enzyme</keyword>
<evidence type="ECO:0000256" key="16">
    <source>
        <dbReference type="ARBA" id="ARBA00071870"/>
    </source>
</evidence>
<protein>
    <recommendedName>
        <fullName evidence="16 18">Prepilin leader peptidase/N-methyltransferase</fullName>
        <ecNumber evidence="18">2.1.1.-</ecNumber>
        <ecNumber evidence="15 18">3.4.23.43</ecNumber>
    </recommendedName>
</protein>
<evidence type="ECO:0000256" key="9">
    <source>
        <dbReference type="ARBA" id="ARBA00022692"/>
    </source>
</evidence>
<evidence type="ECO:0000256" key="17">
    <source>
        <dbReference type="RuleBase" id="RU003793"/>
    </source>
</evidence>
<dbReference type="RefSeq" id="WP_211336992.1">
    <property type="nucleotide sequence ID" value="NZ_SNZB01000002.1"/>
</dbReference>
<feature type="transmembrane region" description="Helical" evidence="19">
    <location>
        <begin position="261"/>
        <end position="281"/>
    </location>
</feature>
<feature type="transmembrane region" description="Helical" evidence="19">
    <location>
        <begin position="131"/>
        <end position="149"/>
    </location>
</feature>
<evidence type="ECO:0000256" key="3">
    <source>
        <dbReference type="ARBA" id="ARBA00022475"/>
    </source>
</evidence>
<organism evidence="22 23">
    <name type="scientific">Marinicella litoralis</name>
    <dbReference type="NCBI Taxonomy" id="644220"/>
    <lineage>
        <taxon>Bacteria</taxon>
        <taxon>Pseudomonadati</taxon>
        <taxon>Pseudomonadota</taxon>
        <taxon>Gammaproteobacteria</taxon>
        <taxon>Lysobacterales</taxon>
        <taxon>Marinicellaceae</taxon>
        <taxon>Marinicella</taxon>
    </lineage>
</organism>
<dbReference type="EC" id="2.1.1.-" evidence="18"/>
<dbReference type="PANTHER" id="PTHR30487">
    <property type="entry name" value="TYPE 4 PREPILIN-LIKE PROTEINS LEADER PEPTIDE-PROCESSING ENZYME"/>
    <property type="match status" value="1"/>
</dbReference>
<feature type="transmembrane region" description="Helical" evidence="19">
    <location>
        <begin position="161"/>
        <end position="190"/>
    </location>
</feature>
<evidence type="ECO:0000256" key="7">
    <source>
        <dbReference type="ARBA" id="ARBA00022679"/>
    </source>
</evidence>
<keyword evidence="11 19" id="KW-1133">Transmembrane helix</keyword>
<evidence type="ECO:0000256" key="5">
    <source>
        <dbReference type="ARBA" id="ARBA00022603"/>
    </source>
</evidence>
<comment type="function">
    <text evidence="18">Plays an essential role in type IV pili and type II pseudopili formation by proteolytically removing the leader sequence from substrate proteins and subsequently monomethylating the alpha-amino group of the newly exposed N-terminal phenylalanine.</text>
</comment>
<evidence type="ECO:0000256" key="1">
    <source>
        <dbReference type="ARBA" id="ARBA00004429"/>
    </source>
</evidence>
<comment type="similarity">
    <text evidence="2 17">Belongs to the peptidase A24 family.</text>
</comment>
<dbReference type="GO" id="GO:0005886">
    <property type="term" value="C:plasma membrane"/>
    <property type="evidence" value="ECO:0007669"/>
    <property type="project" value="UniProtKB-SubCell"/>
</dbReference>
<dbReference type="AlphaFoldDB" id="A0A4R6XWD0"/>
<feature type="transmembrane region" description="Helical" evidence="19">
    <location>
        <begin position="12"/>
        <end position="34"/>
    </location>
</feature>
<evidence type="ECO:0000256" key="13">
    <source>
        <dbReference type="ARBA" id="ARBA00023268"/>
    </source>
</evidence>
<dbReference type="PANTHER" id="PTHR30487:SF0">
    <property type="entry name" value="PREPILIN LEADER PEPTIDASE_N-METHYLTRANSFERASE-RELATED"/>
    <property type="match status" value="1"/>
</dbReference>
<dbReference type="GO" id="GO:0008168">
    <property type="term" value="F:methyltransferase activity"/>
    <property type="evidence" value="ECO:0007669"/>
    <property type="project" value="UniProtKB-KW"/>
</dbReference>
<name>A0A4R6XWD0_9GAMM</name>
<keyword evidence="5 18" id="KW-0489">Methyltransferase</keyword>
<evidence type="ECO:0000256" key="2">
    <source>
        <dbReference type="ARBA" id="ARBA00005801"/>
    </source>
</evidence>
<dbReference type="InterPro" id="IPR010627">
    <property type="entry name" value="Prepilin_pept_A24_N"/>
</dbReference>
<keyword evidence="6 18" id="KW-0645">Protease</keyword>
<feature type="domain" description="Prepilin peptidase A24 N-terminal" evidence="21">
    <location>
        <begin position="20"/>
        <end position="123"/>
    </location>
</feature>
<evidence type="ECO:0000256" key="11">
    <source>
        <dbReference type="ARBA" id="ARBA00022989"/>
    </source>
</evidence>
<evidence type="ECO:0000256" key="6">
    <source>
        <dbReference type="ARBA" id="ARBA00022670"/>
    </source>
</evidence>
<dbReference type="GO" id="GO:0032259">
    <property type="term" value="P:methylation"/>
    <property type="evidence" value="ECO:0007669"/>
    <property type="project" value="UniProtKB-KW"/>
</dbReference>
<dbReference type="EMBL" id="SNZB01000002">
    <property type="protein sequence ID" value="TDR22447.1"/>
    <property type="molecule type" value="Genomic_DNA"/>
</dbReference>
<feature type="transmembrane region" description="Helical" evidence="19">
    <location>
        <begin position="107"/>
        <end position="125"/>
    </location>
</feature>
<evidence type="ECO:0000256" key="19">
    <source>
        <dbReference type="SAM" id="Phobius"/>
    </source>
</evidence>
<dbReference type="Proteomes" id="UP000295724">
    <property type="component" value="Unassembled WGS sequence"/>
</dbReference>
<dbReference type="Pfam" id="PF06750">
    <property type="entry name" value="A24_N_bact"/>
    <property type="match status" value="1"/>
</dbReference>
<dbReference type="PRINTS" id="PR00864">
    <property type="entry name" value="PREPILNPTASE"/>
</dbReference>
<evidence type="ECO:0000313" key="23">
    <source>
        <dbReference type="Proteomes" id="UP000295724"/>
    </source>
</evidence>
<keyword evidence="4" id="KW-0997">Cell inner membrane</keyword>
<keyword evidence="23" id="KW-1185">Reference proteome</keyword>
<proteinExistence type="inferred from homology"/>
<accession>A0A4R6XWD0</accession>
<reference evidence="22 23" key="1">
    <citation type="submission" date="2019-03" db="EMBL/GenBank/DDBJ databases">
        <title>Genomic Encyclopedia of Type Strains, Phase IV (KMG-IV): sequencing the most valuable type-strain genomes for metagenomic binning, comparative biology and taxonomic classification.</title>
        <authorList>
            <person name="Goeker M."/>
        </authorList>
    </citation>
    <scope>NUCLEOTIDE SEQUENCE [LARGE SCALE GENOMIC DNA]</scope>
    <source>
        <strain evidence="22 23">DSM 25488</strain>
    </source>
</reference>
<keyword evidence="12 19" id="KW-0472">Membrane</keyword>
<evidence type="ECO:0000256" key="4">
    <source>
        <dbReference type="ARBA" id="ARBA00022519"/>
    </source>
</evidence>
<dbReference type="EC" id="3.4.23.43" evidence="15 18"/>
<evidence type="ECO:0000256" key="15">
    <source>
        <dbReference type="ARBA" id="ARBA00067082"/>
    </source>
</evidence>
<evidence type="ECO:0000259" key="20">
    <source>
        <dbReference type="Pfam" id="PF01478"/>
    </source>
</evidence>
<evidence type="ECO:0000256" key="10">
    <source>
        <dbReference type="ARBA" id="ARBA00022801"/>
    </source>
</evidence>
<dbReference type="InterPro" id="IPR000045">
    <property type="entry name" value="Prepilin_IV_endopep_pep"/>
</dbReference>
<evidence type="ECO:0000256" key="14">
    <source>
        <dbReference type="ARBA" id="ARBA00050401"/>
    </source>
</evidence>
<dbReference type="GO" id="GO:0004190">
    <property type="term" value="F:aspartic-type endopeptidase activity"/>
    <property type="evidence" value="ECO:0007669"/>
    <property type="project" value="UniProtKB-EC"/>
</dbReference>
<evidence type="ECO:0000256" key="8">
    <source>
        <dbReference type="ARBA" id="ARBA00022691"/>
    </source>
</evidence>
<comment type="subcellular location">
    <subcellularLocation>
        <location evidence="1">Cell inner membrane</location>
        <topology evidence="1">Multi-pass membrane protein</topology>
    </subcellularLocation>
    <subcellularLocation>
        <location evidence="18">Cell membrane</location>
        <topology evidence="18">Multi-pass membrane protein</topology>
    </subcellularLocation>
</comment>
<evidence type="ECO:0000256" key="18">
    <source>
        <dbReference type="RuleBase" id="RU003794"/>
    </source>
</evidence>
<sequence length="283" mass="31983">MELILVLNQYPMLFLTFAVLLGLVVGSFLNVVILRMPPLLEYHWKKDFFEFTEQKFSEEKPPSMAYSRSYCPKCKQQLLARHNIPLLGYLFLRGKCGFCQSSISMRYPFIELLTGLLTGLMAYLYGAELHFIAAILLLWFLIVITWIDLDTYLIPDQLSLSLLWLGLFFSLFEFSISPTVAIIGALVGYLSLWMVFQVFKVLTGKEGMGYGDFKLLAAGGAWLGFEPLIIVLLLSSISGLLVAVMQMLLKKSQTKIPFGPYLSIGILVTYLVGDSLMQYLFAV</sequence>